<keyword evidence="2" id="KW-1185">Reference proteome</keyword>
<organism evidence="1 2">
    <name type="scientific">Steinernema hermaphroditum</name>
    <dbReference type="NCBI Taxonomy" id="289476"/>
    <lineage>
        <taxon>Eukaryota</taxon>
        <taxon>Metazoa</taxon>
        <taxon>Ecdysozoa</taxon>
        <taxon>Nematoda</taxon>
        <taxon>Chromadorea</taxon>
        <taxon>Rhabditida</taxon>
        <taxon>Tylenchina</taxon>
        <taxon>Panagrolaimomorpha</taxon>
        <taxon>Strongyloidoidea</taxon>
        <taxon>Steinernematidae</taxon>
        <taxon>Steinernema</taxon>
    </lineage>
</organism>
<dbReference type="Gene3D" id="3.40.50.300">
    <property type="entry name" value="P-loop containing nucleotide triphosphate hydrolases"/>
    <property type="match status" value="1"/>
</dbReference>
<dbReference type="SUPFAM" id="SSF52540">
    <property type="entry name" value="P-loop containing nucleoside triphosphate hydrolases"/>
    <property type="match status" value="1"/>
</dbReference>
<accession>A0AA39HBY8</accession>
<proteinExistence type="predicted"/>
<sequence length="118" mass="13238">MSPPSSSIDRILNIGVIGARGVGKTTLIHCLLSGDRSIRLHRYDDDEYPYEEVYRTEPFEIKRKRMVIRIFDSPSPTILKHPCGAILVAKTSDAKSFQLIHAMPGFPRLSLERSVEGA</sequence>
<dbReference type="AlphaFoldDB" id="A0AA39HBY8"/>
<dbReference type="EMBL" id="JAUCMV010000004">
    <property type="protein sequence ID" value="KAK0402013.1"/>
    <property type="molecule type" value="Genomic_DNA"/>
</dbReference>
<dbReference type="Proteomes" id="UP001175271">
    <property type="component" value="Unassembled WGS sequence"/>
</dbReference>
<evidence type="ECO:0000313" key="2">
    <source>
        <dbReference type="Proteomes" id="UP001175271"/>
    </source>
</evidence>
<protein>
    <submittedName>
        <fullName evidence="1">Uncharacterized protein</fullName>
    </submittedName>
</protein>
<reference evidence="1" key="1">
    <citation type="submission" date="2023-06" db="EMBL/GenBank/DDBJ databases">
        <title>Genomic analysis of the entomopathogenic nematode Steinernema hermaphroditum.</title>
        <authorList>
            <person name="Schwarz E.M."/>
            <person name="Heppert J.K."/>
            <person name="Baniya A."/>
            <person name="Schwartz H.T."/>
            <person name="Tan C.-H."/>
            <person name="Antoshechkin I."/>
            <person name="Sternberg P.W."/>
            <person name="Goodrich-Blair H."/>
            <person name="Dillman A.R."/>
        </authorList>
    </citation>
    <scope>NUCLEOTIDE SEQUENCE</scope>
    <source>
        <strain evidence="1">PS9179</strain>
        <tissue evidence="1">Whole animal</tissue>
    </source>
</reference>
<gene>
    <name evidence="1" type="ORF">QR680_016095</name>
</gene>
<comment type="caution">
    <text evidence="1">The sequence shown here is derived from an EMBL/GenBank/DDBJ whole genome shotgun (WGS) entry which is preliminary data.</text>
</comment>
<dbReference type="InterPro" id="IPR027417">
    <property type="entry name" value="P-loop_NTPase"/>
</dbReference>
<evidence type="ECO:0000313" key="1">
    <source>
        <dbReference type="EMBL" id="KAK0402013.1"/>
    </source>
</evidence>
<name>A0AA39HBY8_9BILA</name>